<feature type="region of interest" description="Disordered" evidence="2">
    <location>
        <begin position="1"/>
        <end position="22"/>
    </location>
</feature>
<dbReference type="Gene3D" id="3.30.530.20">
    <property type="match status" value="1"/>
</dbReference>
<dbReference type="InterPro" id="IPR023393">
    <property type="entry name" value="START-like_dom_sf"/>
</dbReference>
<gene>
    <name evidence="4" type="ORF">DDE74_12830</name>
</gene>
<protein>
    <submittedName>
        <fullName evidence="4">Polyketide cyclase</fullName>
    </submittedName>
</protein>
<evidence type="ECO:0000313" key="4">
    <source>
        <dbReference type="EMBL" id="AZS71721.1"/>
    </source>
</evidence>
<evidence type="ECO:0000256" key="1">
    <source>
        <dbReference type="ARBA" id="ARBA00006817"/>
    </source>
</evidence>
<evidence type="ECO:0000313" key="5">
    <source>
        <dbReference type="Proteomes" id="UP000275579"/>
    </source>
</evidence>
<proteinExistence type="inferred from homology"/>
<dbReference type="Proteomes" id="UP000275579">
    <property type="component" value="Chromosome"/>
</dbReference>
<dbReference type="CDD" id="cd08898">
    <property type="entry name" value="SRPBCC_CalC_Aha1-like_5"/>
    <property type="match status" value="1"/>
</dbReference>
<organism evidence="4 5">
    <name type="scientific">Streptomyces lydicus</name>
    <dbReference type="NCBI Taxonomy" id="47763"/>
    <lineage>
        <taxon>Bacteria</taxon>
        <taxon>Bacillati</taxon>
        <taxon>Actinomycetota</taxon>
        <taxon>Actinomycetes</taxon>
        <taxon>Kitasatosporales</taxon>
        <taxon>Streptomycetaceae</taxon>
        <taxon>Streptomyces</taxon>
    </lineage>
</organism>
<dbReference type="EMBL" id="CP029042">
    <property type="protein sequence ID" value="AZS71721.1"/>
    <property type="molecule type" value="Genomic_DNA"/>
</dbReference>
<dbReference type="Pfam" id="PF08327">
    <property type="entry name" value="AHSA1"/>
    <property type="match status" value="1"/>
</dbReference>
<accession>A0A3Q9K9C0</accession>
<evidence type="ECO:0000256" key="2">
    <source>
        <dbReference type="SAM" id="MobiDB-lite"/>
    </source>
</evidence>
<comment type="similarity">
    <text evidence="1">Belongs to the AHA1 family.</text>
</comment>
<dbReference type="AlphaFoldDB" id="A0A3Q9K9C0"/>
<dbReference type="SUPFAM" id="SSF55961">
    <property type="entry name" value="Bet v1-like"/>
    <property type="match status" value="1"/>
</dbReference>
<feature type="domain" description="Activator of Hsp90 ATPase homologue 1/2-like C-terminal" evidence="3">
    <location>
        <begin position="29"/>
        <end position="162"/>
    </location>
</feature>
<name>A0A3Q9K9C0_9ACTN</name>
<sequence length="166" mass="18174">MSTDGNQSTDSGAGGDSRDRIEREISIGAPVERVWAVLTEPEHVGSWFGQGRPTPVDLRPGGIMQLDHGEYGQFPTTIVTVDPPRYFSYRWASAFPGEVATEGNSTLVEFTLTPEGDGTRLRVVETGFAALTIPEDRRKTAGYESHSEGWSGQVENIRRYAEQLAA</sequence>
<dbReference type="RefSeq" id="WP_127150748.1">
    <property type="nucleotide sequence ID" value="NZ_CP029042.1"/>
</dbReference>
<reference evidence="4 5" key="1">
    <citation type="submission" date="2018-04" db="EMBL/GenBank/DDBJ databases">
        <title>Complete genome sequences of Streptomyces lydicus strain WYEC and characterization of antagonistic properties of biological control agents.</title>
        <authorList>
            <person name="Mariita R.M."/>
            <person name="Sello J.K."/>
        </authorList>
    </citation>
    <scope>NUCLEOTIDE SEQUENCE [LARGE SCALE GENOMIC DNA]</scope>
    <source>
        <strain evidence="4 5">WYEC 108</strain>
    </source>
</reference>
<evidence type="ECO:0000259" key="3">
    <source>
        <dbReference type="Pfam" id="PF08327"/>
    </source>
</evidence>
<feature type="compositionally biased region" description="Polar residues" evidence="2">
    <location>
        <begin position="1"/>
        <end position="11"/>
    </location>
</feature>
<dbReference type="InterPro" id="IPR013538">
    <property type="entry name" value="ASHA1/2-like_C"/>
</dbReference>